<evidence type="ECO:0000313" key="7">
    <source>
        <dbReference type="EMBL" id="TVZ63655.1"/>
    </source>
</evidence>
<proteinExistence type="predicted"/>
<dbReference type="PANTHER" id="PTHR44688">
    <property type="entry name" value="DNA-BINDING TRANSCRIPTIONAL ACTIVATOR DEVR_DOSR"/>
    <property type="match status" value="1"/>
</dbReference>
<dbReference type="Gene3D" id="1.10.10.10">
    <property type="entry name" value="Winged helix-like DNA-binding domain superfamily/Winged helix DNA-binding domain"/>
    <property type="match status" value="1"/>
</dbReference>
<name>A0A559SMT2_9HYPH</name>
<dbReference type="InterPro" id="IPR011006">
    <property type="entry name" value="CheY-like_superfamily"/>
</dbReference>
<dbReference type="InterPro" id="IPR001789">
    <property type="entry name" value="Sig_transdc_resp-reg_receiver"/>
</dbReference>
<dbReference type="GO" id="GO:0003677">
    <property type="term" value="F:DNA binding"/>
    <property type="evidence" value="ECO:0007669"/>
    <property type="project" value="UniProtKB-KW"/>
</dbReference>
<gene>
    <name evidence="7" type="ORF">BCL32_3817</name>
</gene>
<dbReference type="PRINTS" id="PR00038">
    <property type="entry name" value="HTHLUXR"/>
</dbReference>
<keyword evidence="1" id="KW-0805">Transcription regulation</keyword>
<dbReference type="SMART" id="SM00421">
    <property type="entry name" value="HTH_LUXR"/>
    <property type="match status" value="1"/>
</dbReference>
<dbReference type="InterPro" id="IPR036388">
    <property type="entry name" value="WH-like_DNA-bd_sf"/>
</dbReference>
<dbReference type="RefSeq" id="WP_022715090.1">
    <property type="nucleotide sequence ID" value="NZ_ATTQ01000006.1"/>
</dbReference>
<comment type="caution">
    <text evidence="7">The sequence shown here is derived from an EMBL/GenBank/DDBJ whole genome shotgun (WGS) entry which is preliminary data.</text>
</comment>
<reference evidence="7 8" key="1">
    <citation type="submission" date="2019-06" db="EMBL/GenBank/DDBJ databases">
        <title>Pac Bio to generate improved reference genome sequences for organisms with transposon mutant libraries (support for FEBA project).</title>
        <authorList>
            <person name="Blow M."/>
        </authorList>
    </citation>
    <scope>NUCLEOTIDE SEQUENCE [LARGE SCALE GENOMIC DNA]</scope>
    <source>
        <strain evidence="7 8">USDA 1844</strain>
    </source>
</reference>
<dbReference type="AlphaFoldDB" id="A0A559SMT2"/>
<dbReference type="PROSITE" id="PS50043">
    <property type="entry name" value="HTH_LUXR_2"/>
    <property type="match status" value="1"/>
</dbReference>
<dbReference type="InterPro" id="IPR000792">
    <property type="entry name" value="Tscrpt_reg_LuxR_C"/>
</dbReference>
<dbReference type="SUPFAM" id="SSF52172">
    <property type="entry name" value="CheY-like"/>
    <property type="match status" value="1"/>
</dbReference>
<feature type="domain" description="HTH luxR-type" evidence="5">
    <location>
        <begin position="153"/>
        <end position="218"/>
    </location>
</feature>
<feature type="domain" description="Response regulatory" evidence="6">
    <location>
        <begin position="23"/>
        <end position="137"/>
    </location>
</feature>
<dbReference type="PANTHER" id="PTHR44688:SF16">
    <property type="entry name" value="DNA-BINDING TRANSCRIPTIONAL ACTIVATOR DEVR_DOSR"/>
    <property type="match status" value="1"/>
</dbReference>
<sequence>MMISTSRRATSCARDDDLHNVGCVAVIEDDPDTRMLVSSLIENVGFPVVTFVGASEFLSSPLTVEPSCILLDVRLQGMSGLDLQQRLSHRGSQSQIVFMTGFADVNMSVRAMKAGAFDFIQKPFREQEVLDAVCAADLAYRQRASINRSKAAIDRRFHSLTSREREVLEGVVDGLLNKQIAALLGITEITVKVHRAKLMKKMQARTLAELVKDVSLHLSFERSQTLANADDSAFKDTRERTTDARSLLMPIFA</sequence>
<keyword evidence="2" id="KW-0238">DNA-binding</keyword>
<feature type="modified residue" description="4-aspartylphosphate" evidence="4">
    <location>
        <position position="72"/>
    </location>
</feature>
<dbReference type="SUPFAM" id="SSF46894">
    <property type="entry name" value="C-terminal effector domain of the bipartite response regulators"/>
    <property type="match status" value="1"/>
</dbReference>
<keyword evidence="3" id="KW-0804">Transcription</keyword>
<dbReference type="SMART" id="SM00448">
    <property type="entry name" value="REC"/>
    <property type="match status" value="1"/>
</dbReference>
<dbReference type="Proteomes" id="UP000319824">
    <property type="component" value="Unassembled WGS sequence"/>
</dbReference>
<dbReference type="Gene3D" id="3.40.50.2300">
    <property type="match status" value="1"/>
</dbReference>
<evidence type="ECO:0000259" key="6">
    <source>
        <dbReference type="PROSITE" id="PS50110"/>
    </source>
</evidence>
<protein>
    <submittedName>
        <fullName evidence="7">Two component transcriptional regulator, LuxR family</fullName>
    </submittedName>
</protein>
<dbReference type="PROSITE" id="PS50110">
    <property type="entry name" value="RESPONSE_REGULATORY"/>
    <property type="match status" value="1"/>
</dbReference>
<evidence type="ECO:0000313" key="8">
    <source>
        <dbReference type="Proteomes" id="UP000319824"/>
    </source>
</evidence>
<keyword evidence="4" id="KW-0597">Phosphoprotein</keyword>
<organism evidence="7 8">
    <name type="scientific">Rhizobium mongolense USDA 1844</name>
    <dbReference type="NCBI Taxonomy" id="1079460"/>
    <lineage>
        <taxon>Bacteria</taxon>
        <taxon>Pseudomonadati</taxon>
        <taxon>Pseudomonadota</taxon>
        <taxon>Alphaproteobacteria</taxon>
        <taxon>Hyphomicrobiales</taxon>
        <taxon>Rhizobiaceae</taxon>
        <taxon>Rhizobium/Agrobacterium group</taxon>
        <taxon>Rhizobium</taxon>
    </lineage>
</organism>
<evidence type="ECO:0000259" key="5">
    <source>
        <dbReference type="PROSITE" id="PS50043"/>
    </source>
</evidence>
<dbReference type="GO" id="GO:0006355">
    <property type="term" value="P:regulation of DNA-templated transcription"/>
    <property type="evidence" value="ECO:0007669"/>
    <property type="project" value="InterPro"/>
</dbReference>
<dbReference type="Pfam" id="PF00072">
    <property type="entry name" value="Response_reg"/>
    <property type="match status" value="1"/>
</dbReference>
<dbReference type="InterPro" id="IPR016032">
    <property type="entry name" value="Sig_transdc_resp-reg_C-effctor"/>
</dbReference>
<evidence type="ECO:0000256" key="2">
    <source>
        <dbReference type="ARBA" id="ARBA00023125"/>
    </source>
</evidence>
<dbReference type="Pfam" id="PF00196">
    <property type="entry name" value="GerE"/>
    <property type="match status" value="1"/>
</dbReference>
<accession>A0A559SMT2</accession>
<dbReference type="GO" id="GO:0000160">
    <property type="term" value="P:phosphorelay signal transduction system"/>
    <property type="evidence" value="ECO:0007669"/>
    <property type="project" value="InterPro"/>
</dbReference>
<dbReference type="EMBL" id="VISO01000003">
    <property type="protein sequence ID" value="TVZ63655.1"/>
    <property type="molecule type" value="Genomic_DNA"/>
</dbReference>
<evidence type="ECO:0000256" key="3">
    <source>
        <dbReference type="ARBA" id="ARBA00023163"/>
    </source>
</evidence>
<evidence type="ECO:0000256" key="4">
    <source>
        <dbReference type="PROSITE-ProRule" id="PRU00169"/>
    </source>
</evidence>
<evidence type="ECO:0000256" key="1">
    <source>
        <dbReference type="ARBA" id="ARBA00023015"/>
    </source>
</evidence>
<dbReference type="CDD" id="cd06170">
    <property type="entry name" value="LuxR_C_like"/>
    <property type="match status" value="1"/>
</dbReference>